<organism evidence="2 3">
    <name type="scientific">Mystacornis crossleyi</name>
    <dbReference type="NCBI Taxonomy" id="98133"/>
    <lineage>
        <taxon>Eukaryota</taxon>
        <taxon>Metazoa</taxon>
        <taxon>Chordata</taxon>
        <taxon>Craniata</taxon>
        <taxon>Vertebrata</taxon>
        <taxon>Euteleostomi</taxon>
        <taxon>Archelosauria</taxon>
        <taxon>Archosauria</taxon>
        <taxon>Dinosauria</taxon>
        <taxon>Saurischia</taxon>
        <taxon>Theropoda</taxon>
        <taxon>Coelurosauria</taxon>
        <taxon>Aves</taxon>
        <taxon>Neognathae</taxon>
        <taxon>Neoaves</taxon>
        <taxon>Telluraves</taxon>
        <taxon>Australaves</taxon>
        <taxon>Passeriformes</taxon>
        <taxon>Sylvioidea</taxon>
        <taxon>Timaliidae</taxon>
        <taxon>Mystacornis</taxon>
    </lineage>
</organism>
<proteinExistence type="predicted"/>
<feature type="region of interest" description="Disordered" evidence="1">
    <location>
        <begin position="24"/>
        <end position="44"/>
    </location>
</feature>
<protein>
    <submittedName>
        <fullName evidence="2">ENV2 protein</fullName>
    </submittedName>
</protein>
<dbReference type="Proteomes" id="UP000537747">
    <property type="component" value="Unassembled WGS sequence"/>
</dbReference>
<accession>A0A7L2SPU7</accession>
<name>A0A7L2SPU7_9PASS</name>
<dbReference type="InterPro" id="IPR018154">
    <property type="entry name" value="TLV/ENV_coat_polyprotein"/>
</dbReference>
<dbReference type="EMBL" id="VYZQ01131944">
    <property type="protein sequence ID" value="NXS23108.1"/>
    <property type="molecule type" value="Genomic_DNA"/>
</dbReference>
<reference evidence="2 3" key="1">
    <citation type="submission" date="2019-09" db="EMBL/GenBank/DDBJ databases">
        <title>Bird 10,000 Genomes (B10K) Project - Family phase.</title>
        <authorList>
            <person name="Zhang G."/>
        </authorList>
    </citation>
    <scope>NUCLEOTIDE SEQUENCE [LARGE SCALE GENOMIC DNA]</scope>
    <source>
        <strain evidence="2">B10K-DU-002-82</strain>
    </source>
</reference>
<sequence length="58" mass="6172">LTSHCWLCFGIKPPYYDAIGISESPTRSNESSPGRCNWGKETGGITPAQVTGQGRCVG</sequence>
<feature type="non-terminal residue" evidence="2">
    <location>
        <position position="58"/>
    </location>
</feature>
<dbReference type="OrthoDB" id="9306952at2759"/>
<gene>
    <name evidence="2" type="primary">Fv4</name>
    <name evidence="2" type="ORF">MYSCRO_R11328</name>
</gene>
<evidence type="ECO:0000256" key="1">
    <source>
        <dbReference type="SAM" id="MobiDB-lite"/>
    </source>
</evidence>
<dbReference type="AlphaFoldDB" id="A0A7L2SPU7"/>
<dbReference type="Pfam" id="PF00429">
    <property type="entry name" value="TLV_coat"/>
    <property type="match status" value="1"/>
</dbReference>
<evidence type="ECO:0000313" key="2">
    <source>
        <dbReference type="EMBL" id="NXS23108.1"/>
    </source>
</evidence>
<evidence type="ECO:0000313" key="3">
    <source>
        <dbReference type="Proteomes" id="UP000537747"/>
    </source>
</evidence>
<feature type="compositionally biased region" description="Polar residues" evidence="1">
    <location>
        <begin position="24"/>
        <end position="34"/>
    </location>
</feature>
<keyword evidence="3" id="KW-1185">Reference proteome</keyword>
<comment type="caution">
    <text evidence="2">The sequence shown here is derived from an EMBL/GenBank/DDBJ whole genome shotgun (WGS) entry which is preliminary data.</text>
</comment>
<feature type="non-terminal residue" evidence="2">
    <location>
        <position position="1"/>
    </location>
</feature>